<dbReference type="STRING" id="351659.SAMN05421784_11317"/>
<comment type="pathway">
    <text evidence="3">Phospholipid metabolism; CDP-diacylglycerol degradation; phosphatidate from CDP-diacylglycerol: step 1/1.</text>
</comment>
<evidence type="ECO:0000256" key="12">
    <source>
        <dbReference type="ARBA" id="ARBA00022989"/>
    </source>
</evidence>
<evidence type="ECO:0000256" key="17">
    <source>
        <dbReference type="ARBA" id="ARBA00032888"/>
    </source>
</evidence>
<keyword evidence="11" id="KW-0378">Hydrolase</keyword>
<evidence type="ECO:0000256" key="5">
    <source>
        <dbReference type="ARBA" id="ARBA00006435"/>
    </source>
</evidence>
<evidence type="ECO:0000256" key="14">
    <source>
        <dbReference type="ARBA" id="ARBA00023136"/>
    </source>
</evidence>
<evidence type="ECO:0000256" key="13">
    <source>
        <dbReference type="ARBA" id="ARBA00023098"/>
    </source>
</evidence>
<dbReference type="EMBL" id="FPBJ01000013">
    <property type="protein sequence ID" value="SFU58525.1"/>
    <property type="molecule type" value="Genomic_DNA"/>
</dbReference>
<keyword evidence="21" id="KW-1185">Reference proteome</keyword>
<comment type="similarity">
    <text evidence="5">Belongs to the Cdh family.</text>
</comment>
<evidence type="ECO:0000256" key="8">
    <source>
        <dbReference type="ARBA" id="ARBA00022475"/>
    </source>
</evidence>
<name>A0A1I7HCT1_9GAMM</name>
<dbReference type="GO" id="GO:0008715">
    <property type="term" value="F:CDP-diacylglycerol diphosphatase activity"/>
    <property type="evidence" value="ECO:0007669"/>
    <property type="project" value="UniProtKB-EC"/>
</dbReference>
<evidence type="ECO:0000256" key="2">
    <source>
        <dbReference type="ARBA" id="ARBA00004162"/>
    </source>
</evidence>
<evidence type="ECO:0000256" key="9">
    <source>
        <dbReference type="ARBA" id="ARBA00022516"/>
    </source>
</evidence>
<evidence type="ECO:0000256" key="6">
    <source>
        <dbReference type="ARBA" id="ARBA00012375"/>
    </source>
</evidence>
<dbReference type="OrthoDB" id="481399at2"/>
<gene>
    <name evidence="20" type="ORF">SAMN05421784_11317</name>
</gene>
<dbReference type="EC" id="3.6.1.26" evidence="6"/>
<evidence type="ECO:0000256" key="19">
    <source>
        <dbReference type="SAM" id="Phobius"/>
    </source>
</evidence>
<keyword evidence="13" id="KW-0443">Lipid metabolism</keyword>
<evidence type="ECO:0000256" key="11">
    <source>
        <dbReference type="ARBA" id="ARBA00022801"/>
    </source>
</evidence>
<keyword evidence="8" id="KW-1003">Cell membrane</keyword>
<dbReference type="Proteomes" id="UP000242496">
    <property type="component" value="Unassembled WGS sequence"/>
</dbReference>
<keyword evidence="16" id="KW-1208">Phospholipid metabolism</keyword>
<reference evidence="21" key="1">
    <citation type="submission" date="2016-10" db="EMBL/GenBank/DDBJ databases">
        <authorList>
            <person name="Varghese N."/>
            <person name="Submissions S."/>
        </authorList>
    </citation>
    <scope>NUCLEOTIDE SEQUENCE [LARGE SCALE GENOMIC DNA]</scope>
    <source>
        <strain evidence="21">DSM 18168</strain>
    </source>
</reference>
<dbReference type="InterPro" id="IPR036265">
    <property type="entry name" value="HIT-like_sf"/>
</dbReference>
<dbReference type="GO" id="GO:0008654">
    <property type="term" value="P:phospholipid biosynthetic process"/>
    <property type="evidence" value="ECO:0007669"/>
    <property type="project" value="UniProtKB-KW"/>
</dbReference>
<evidence type="ECO:0000256" key="3">
    <source>
        <dbReference type="ARBA" id="ARBA00004927"/>
    </source>
</evidence>
<dbReference type="GO" id="GO:0046342">
    <property type="term" value="P:CDP-diacylglycerol catabolic process"/>
    <property type="evidence" value="ECO:0007669"/>
    <property type="project" value="UniProtKB-UniPathway"/>
</dbReference>
<evidence type="ECO:0000256" key="10">
    <source>
        <dbReference type="ARBA" id="ARBA00022692"/>
    </source>
</evidence>
<keyword evidence="9" id="KW-0444">Lipid biosynthesis</keyword>
<keyword evidence="15" id="KW-0594">Phospholipid biosynthesis</keyword>
<keyword evidence="12 19" id="KW-1133">Transmembrane helix</keyword>
<dbReference type="SUPFAM" id="SSF54197">
    <property type="entry name" value="HIT-like"/>
    <property type="match status" value="1"/>
</dbReference>
<accession>A0A1I7HCT1</accession>
<keyword evidence="14 19" id="KW-0472">Membrane</keyword>
<feature type="transmembrane region" description="Helical" evidence="19">
    <location>
        <begin position="9"/>
        <end position="27"/>
    </location>
</feature>
<dbReference type="Gene3D" id="3.30.428.30">
    <property type="entry name" value="HIT family - CDH-like"/>
    <property type="match status" value="1"/>
</dbReference>
<evidence type="ECO:0000256" key="18">
    <source>
        <dbReference type="ARBA" id="ARBA00032892"/>
    </source>
</evidence>
<dbReference type="PIRSF" id="PIRSF001273">
    <property type="entry name" value="CDH"/>
    <property type="match status" value="1"/>
</dbReference>
<evidence type="ECO:0000256" key="4">
    <source>
        <dbReference type="ARBA" id="ARBA00005189"/>
    </source>
</evidence>
<comment type="subcellular location">
    <subcellularLocation>
        <location evidence="2">Cell membrane</location>
        <topology evidence="2">Single-pass membrane protein</topology>
    </subcellularLocation>
</comment>
<protein>
    <recommendedName>
        <fullName evidence="7">CDP-diacylglycerol pyrophosphatase</fullName>
        <ecNumber evidence="6">3.6.1.26</ecNumber>
    </recommendedName>
    <alternativeName>
        <fullName evidence="17">CDP-diacylglycerol phosphatidylhydrolase</fullName>
    </alternativeName>
    <alternativeName>
        <fullName evidence="18">CDP-diglyceride hydrolase</fullName>
    </alternativeName>
</protein>
<dbReference type="Pfam" id="PF02611">
    <property type="entry name" value="CDH"/>
    <property type="match status" value="1"/>
</dbReference>
<evidence type="ECO:0000256" key="1">
    <source>
        <dbReference type="ARBA" id="ARBA00001007"/>
    </source>
</evidence>
<evidence type="ECO:0000256" key="7">
    <source>
        <dbReference type="ARBA" id="ARBA00019608"/>
    </source>
</evidence>
<dbReference type="NCBIfam" id="NF003986">
    <property type="entry name" value="PRK05471.1-5"/>
    <property type="match status" value="1"/>
</dbReference>
<organism evidence="20 21">
    <name type="scientific">Xenorhabdus koppenhoeferi</name>
    <dbReference type="NCBI Taxonomy" id="351659"/>
    <lineage>
        <taxon>Bacteria</taxon>
        <taxon>Pseudomonadati</taxon>
        <taxon>Pseudomonadota</taxon>
        <taxon>Gammaproteobacteria</taxon>
        <taxon>Enterobacterales</taxon>
        <taxon>Morganellaceae</taxon>
        <taxon>Xenorhabdus</taxon>
    </lineage>
</organism>
<evidence type="ECO:0000313" key="20">
    <source>
        <dbReference type="EMBL" id="SFU58525.1"/>
    </source>
</evidence>
<comment type="catalytic activity">
    <reaction evidence="1">
        <text>a CDP-1,2-diacyl-sn-glycerol + H2O = a 1,2-diacyl-sn-glycero-3-phosphate + CMP + 2 H(+)</text>
        <dbReference type="Rhea" id="RHEA:15221"/>
        <dbReference type="ChEBI" id="CHEBI:15377"/>
        <dbReference type="ChEBI" id="CHEBI:15378"/>
        <dbReference type="ChEBI" id="CHEBI:58332"/>
        <dbReference type="ChEBI" id="CHEBI:58608"/>
        <dbReference type="ChEBI" id="CHEBI:60377"/>
        <dbReference type="EC" id="3.6.1.26"/>
    </reaction>
</comment>
<evidence type="ECO:0000313" key="21">
    <source>
        <dbReference type="Proteomes" id="UP000242496"/>
    </source>
</evidence>
<dbReference type="AlphaFoldDB" id="A0A1I7HCT1"/>
<evidence type="ECO:0000256" key="16">
    <source>
        <dbReference type="ARBA" id="ARBA00023264"/>
    </source>
</evidence>
<comment type="pathway">
    <text evidence="4">Lipid metabolism.</text>
</comment>
<proteinExistence type="inferred from homology"/>
<dbReference type="UniPathway" id="UPA00609">
    <property type="reaction ID" value="UER00664"/>
</dbReference>
<sequence>MIKLKNNKIKIIVFILFLIAFLIYYIWERGNPNALWEIVNQQCVPNQIKNANPSPCLKVDLDKKYVLFKDEKGPKHDLIMPTYKVTGIESPELQKNSSPSFFSYAWDERTNLTKGDNKNIDDNRISLAVNSKYGRSQDQLHIHLSCLKKEVSVALEKDKDAISNDWKVLPSKLEGHTYLVKKLESNDLYKENPFKLLQNYISRIDDDIEYYGLAVSKLKDGSMVLLANRFDLLELNLGSAGEIQDYKCNMN</sequence>
<evidence type="ECO:0000256" key="15">
    <source>
        <dbReference type="ARBA" id="ARBA00023209"/>
    </source>
</evidence>
<keyword evidence="10 19" id="KW-0812">Transmembrane</keyword>
<dbReference type="InterPro" id="IPR003763">
    <property type="entry name" value="CDP-diacylglyc_Pase"/>
</dbReference>
<dbReference type="GO" id="GO:0005886">
    <property type="term" value="C:plasma membrane"/>
    <property type="evidence" value="ECO:0007669"/>
    <property type="project" value="UniProtKB-SubCell"/>
</dbReference>
<dbReference type="RefSeq" id="WP_092550334.1">
    <property type="nucleotide sequence ID" value="NZ_CAWRBG010000035.1"/>
</dbReference>